<dbReference type="Proteomes" id="UP000326757">
    <property type="component" value="Unassembled WGS sequence"/>
</dbReference>
<organism evidence="6 7">
    <name type="scientific">Monilinia laxa</name>
    <name type="common">Brown rot fungus</name>
    <name type="synonym">Sclerotinia laxa</name>
    <dbReference type="NCBI Taxonomy" id="61186"/>
    <lineage>
        <taxon>Eukaryota</taxon>
        <taxon>Fungi</taxon>
        <taxon>Dikarya</taxon>
        <taxon>Ascomycota</taxon>
        <taxon>Pezizomycotina</taxon>
        <taxon>Leotiomycetes</taxon>
        <taxon>Helotiales</taxon>
        <taxon>Sclerotiniaceae</taxon>
        <taxon>Monilinia</taxon>
    </lineage>
</organism>
<name>A0A5N6K7F1_MONLA</name>
<evidence type="ECO:0000256" key="1">
    <source>
        <dbReference type="ARBA" id="ARBA00022723"/>
    </source>
</evidence>
<evidence type="ECO:0000313" key="7">
    <source>
        <dbReference type="Proteomes" id="UP000326757"/>
    </source>
</evidence>
<dbReference type="SUPFAM" id="SSF144232">
    <property type="entry name" value="HIT/MYND zinc finger-like"/>
    <property type="match status" value="1"/>
</dbReference>
<dbReference type="PROSITE" id="PS01360">
    <property type="entry name" value="ZF_MYND_1"/>
    <property type="match status" value="1"/>
</dbReference>
<dbReference type="Gene3D" id="6.10.140.2220">
    <property type="match status" value="1"/>
</dbReference>
<dbReference type="Pfam" id="PF01753">
    <property type="entry name" value="zf-MYND"/>
    <property type="match status" value="1"/>
</dbReference>
<keyword evidence="2 4" id="KW-0863">Zinc-finger</keyword>
<evidence type="ECO:0000313" key="6">
    <source>
        <dbReference type="EMBL" id="KAB8298732.1"/>
    </source>
</evidence>
<dbReference type="GO" id="GO:0008270">
    <property type="term" value="F:zinc ion binding"/>
    <property type="evidence" value="ECO:0007669"/>
    <property type="project" value="UniProtKB-KW"/>
</dbReference>
<feature type="domain" description="MYND-type" evidence="5">
    <location>
        <begin position="35"/>
        <end position="72"/>
    </location>
</feature>
<accession>A0A5N6K7F1</accession>
<keyword evidence="7" id="KW-1185">Reference proteome</keyword>
<dbReference type="InterPro" id="IPR002893">
    <property type="entry name" value="Znf_MYND"/>
</dbReference>
<evidence type="ECO:0000256" key="3">
    <source>
        <dbReference type="ARBA" id="ARBA00022833"/>
    </source>
</evidence>
<evidence type="ECO:0000256" key="2">
    <source>
        <dbReference type="ARBA" id="ARBA00022771"/>
    </source>
</evidence>
<protein>
    <recommendedName>
        <fullName evidence="5">MYND-type domain-containing protein</fullName>
    </recommendedName>
</protein>
<proteinExistence type="predicted"/>
<keyword evidence="3" id="KW-0862">Zinc</keyword>
<gene>
    <name evidence="6" type="ORF">EYC80_000907</name>
</gene>
<dbReference type="OrthoDB" id="3558563at2759"/>
<dbReference type="PROSITE" id="PS50865">
    <property type="entry name" value="ZF_MYND_2"/>
    <property type="match status" value="1"/>
</dbReference>
<sequence>MSREWLSKFAPSEVSQLLPDCPQYKAPQPSLGVRCASCNEDDAKKMCAGCKTISYCKEQCQKNDWKLHKLVCKPYVQFINNVPRPKKQNEVSFKLAMFLPVDENHPKFFWLETCEDVSENLSTLEIGSPRMISEYLDFEQTEAGTSTVRINQQLLQNFPDEARYIQSRQLEIEIIPFYVLQCPMSPLNKCAKKLANNRMAFGWRGPIVVVHRIPETRSIGDIQPSDIRIIADWFRHWKPLKMQDFYTRYTFEGATDEVRMLEQLQHVAESTAPKVSTVIVRCDGGTEILKELKYENIGLSLIDSIFLYQETNCTKALGIPLITYKHAETYDTLEDYDLTAPHLWTIVPHRNPEVPFLHLMIDPEDSNWGGLSPKEMAVYFPLLEIGTWLIARKDQKCISAHQVEAIANYFRSVVDVKMGDLIHQHNGTPSTADKKRVTNALLNQEAFEEYFENFKKAKVEAGDASWSASTSPFDA</sequence>
<reference evidence="6" key="1">
    <citation type="submission" date="2019-06" db="EMBL/GenBank/DDBJ databases">
        <title>Genome Sequence of the Brown Rot Fungal Pathogen Monilinia laxa.</title>
        <authorList>
            <person name="De Miccolis Angelini R.M."/>
            <person name="Landi L."/>
            <person name="Abate D."/>
            <person name="Pollastro S."/>
            <person name="Romanazzi G."/>
            <person name="Faretra F."/>
        </authorList>
    </citation>
    <scope>NUCLEOTIDE SEQUENCE [LARGE SCALE GENOMIC DNA]</scope>
    <source>
        <strain evidence="6">Mlax316</strain>
    </source>
</reference>
<keyword evidence="1" id="KW-0479">Metal-binding</keyword>
<dbReference type="AlphaFoldDB" id="A0A5N6K7F1"/>
<comment type="caution">
    <text evidence="6">The sequence shown here is derived from an EMBL/GenBank/DDBJ whole genome shotgun (WGS) entry which is preliminary data.</text>
</comment>
<evidence type="ECO:0000256" key="4">
    <source>
        <dbReference type="PROSITE-ProRule" id="PRU00134"/>
    </source>
</evidence>
<evidence type="ECO:0000259" key="5">
    <source>
        <dbReference type="PROSITE" id="PS50865"/>
    </source>
</evidence>
<dbReference type="EMBL" id="VIGI01000006">
    <property type="protein sequence ID" value="KAB8298732.1"/>
    <property type="molecule type" value="Genomic_DNA"/>
</dbReference>